<dbReference type="Gene3D" id="2.40.30.10">
    <property type="entry name" value="Translation factors"/>
    <property type="match status" value="1"/>
</dbReference>
<evidence type="ECO:0000256" key="2">
    <source>
        <dbReference type="ARBA" id="ARBA00006191"/>
    </source>
</evidence>
<evidence type="ECO:0000256" key="9">
    <source>
        <dbReference type="ARBA" id="ARBA00022884"/>
    </source>
</evidence>
<dbReference type="InterPro" id="IPR014729">
    <property type="entry name" value="Rossmann-like_a/b/a_fold"/>
</dbReference>
<name>C5MCB7_CANTT</name>
<dbReference type="OrthoDB" id="3685at2759"/>
<dbReference type="FunFam" id="2.30.30.280:FF:000001">
    <property type="entry name" value="tRNA-specific 2-thiouridylase MnmA"/>
    <property type="match status" value="1"/>
</dbReference>
<gene>
    <name evidence="14" type="ORF">CTRG_03709</name>
</gene>
<keyword evidence="15" id="KW-1185">Reference proteome</keyword>
<dbReference type="KEGG" id="ctp:CTRG_03709"/>
<dbReference type="EC" id="2.8.1.14" evidence="3"/>
<dbReference type="InterPro" id="IPR046885">
    <property type="entry name" value="MnmA-like_C"/>
</dbReference>
<dbReference type="Proteomes" id="UP000002037">
    <property type="component" value="Unassembled WGS sequence"/>
</dbReference>
<comment type="catalytic activity">
    <reaction evidence="11">
        <text>5-taurinomethyluridine(34) in tRNA + S-sulfanyl-L-cysteinyl-[protein] + AH2 + ATP = 5-taurinomethyl-2-thiouridine(34) in tRNA + L-cysteinyl-[protein] + A + AMP + diphosphate + H(+)</text>
        <dbReference type="Rhea" id="RHEA:47040"/>
        <dbReference type="Rhea" id="RHEA-COMP:10131"/>
        <dbReference type="Rhea" id="RHEA-COMP:11726"/>
        <dbReference type="Rhea" id="RHEA-COMP:11732"/>
        <dbReference type="Rhea" id="RHEA-COMP:11733"/>
        <dbReference type="ChEBI" id="CHEBI:13193"/>
        <dbReference type="ChEBI" id="CHEBI:15378"/>
        <dbReference type="ChEBI" id="CHEBI:17499"/>
        <dbReference type="ChEBI" id="CHEBI:29950"/>
        <dbReference type="ChEBI" id="CHEBI:30616"/>
        <dbReference type="ChEBI" id="CHEBI:33019"/>
        <dbReference type="ChEBI" id="CHEBI:61963"/>
        <dbReference type="ChEBI" id="CHEBI:87171"/>
        <dbReference type="ChEBI" id="CHEBI:87172"/>
        <dbReference type="ChEBI" id="CHEBI:456215"/>
        <dbReference type="EC" id="2.8.1.14"/>
    </reaction>
</comment>
<dbReference type="GO" id="GO:0000049">
    <property type="term" value="F:tRNA binding"/>
    <property type="evidence" value="ECO:0007669"/>
    <property type="project" value="UniProtKB-KW"/>
</dbReference>
<dbReference type="Pfam" id="PF03054">
    <property type="entry name" value="tRNA_Me_trans"/>
    <property type="match status" value="1"/>
</dbReference>
<accession>C5MCB7</accession>
<dbReference type="GO" id="GO:0005524">
    <property type="term" value="F:ATP binding"/>
    <property type="evidence" value="ECO:0007669"/>
    <property type="project" value="UniProtKB-KW"/>
</dbReference>
<evidence type="ECO:0000256" key="7">
    <source>
        <dbReference type="ARBA" id="ARBA00022741"/>
    </source>
</evidence>
<dbReference type="VEuPathDB" id="FungiDB:CTRG_03709"/>
<dbReference type="PANTHER" id="PTHR11933">
    <property type="entry name" value="TRNA 5-METHYLAMINOMETHYL-2-THIOURIDYLATE -METHYLTRANSFERASE"/>
    <property type="match status" value="1"/>
</dbReference>
<feature type="domain" description="tRNA-specific 2-thiouridylase MnmA-like central" evidence="13">
    <location>
        <begin position="268"/>
        <end position="335"/>
    </location>
</feature>
<keyword evidence="8" id="KW-0067">ATP-binding</keyword>
<comment type="function">
    <text evidence="1">Catalyzes the 2-thiolation of uridine at the wobble position (U34) of mitochondrial tRNA(Lys), tRNA(Glu) and tRNA(Gln). Required for the formation of 5-taurinomethyl-2-thiouridine (tm5s2U) of mitochondrial tRNA(Lys), tRNA(Glu), and tRNA(Gln) at the wobble position. ATP is required to activate the C2 atom of the wobble base.</text>
</comment>
<dbReference type="InterPro" id="IPR046884">
    <property type="entry name" value="MnmA-like_central"/>
</dbReference>
<evidence type="ECO:0000256" key="10">
    <source>
        <dbReference type="ARBA" id="ARBA00023157"/>
    </source>
</evidence>
<feature type="domain" description="tRNA-specific 2-thiouridylase MnmA-like C-terminal" evidence="12">
    <location>
        <begin position="349"/>
        <end position="422"/>
    </location>
</feature>
<evidence type="ECO:0000256" key="8">
    <source>
        <dbReference type="ARBA" id="ARBA00022840"/>
    </source>
</evidence>
<dbReference type="InterPro" id="IPR004506">
    <property type="entry name" value="MnmA-like"/>
</dbReference>
<evidence type="ECO:0000256" key="11">
    <source>
        <dbReference type="ARBA" id="ARBA00049564"/>
    </source>
</evidence>
<dbReference type="STRING" id="294747.C5MCB7"/>
<dbReference type="PANTHER" id="PTHR11933:SF5">
    <property type="entry name" value="MITOCHONDRIAL TRNA-SPECIFIC 2-THIOURIDYLASE 1"/>
    <property type="match status" value="1"/>
</dbReference>
<dbReference type="eggNOG" id="KOG2805">
    <property type="taxonomic scope" value="Eukaryota"/>
</dbReference>
<dbReference type="RefSeq" id="XP_002549412.1">
    <property type="nucleotide sequence ID" value="XM_002549366.1"/>
</dbReference>
<evidence type="ECO:0000256" key="6">
    <source>
        <dbReference type="ARBA" id="ARBA00022694"/>
    </source>
</evidence>
<dbReference type="InterPro" id="IPR023382">
    <property type="entry name" value="MnmA-like_central_sf"/>
</dbReference>
<dbReference type="GeneID" id="8297843"/>
<evidence type="ECO:0000256" key="1">
    <source>
        <dbReference type="ARBA" id="ARBA00003986"/>
    </source>
</evidence>
<evidence type="ECO:0000259" key="13">
    <source>
        <dbReference type="Pfam" id="PF20259"/>
    </source>
</evidence>
<dbReference type="NCBIfam" id="NF001138">
    <property type="entry name" value="PRK00143.1"/>
    <property type="match status" value="1"/>
</dbReference>
<dbReference type="AlphaFoldDB" id="C5MCB7"/>
<dbReference type="HOGENOM" id="CLU_035188_1_2_1"/>
<evidence type="ECO:0000259" key="12">
    <source>
        <dbReference type="Pfam" id="PF20258"/>
    </source>
</evidence>
<dbReference type="EMBL" id="GG692398">
    <property type="protein sequence ID" value="EER33284.1"/>
    <property type="molecule type" value="Genomic_DNA"/>
</dbReference>
<dbReference type="GO" id="GO:1990799">
    <property type="term" value="P:mitochondrial tRNA wobble position uridine thiolation"/>
    <property type="evidence" value="ECO:0007669"/>
    <property type="project" value="EnsemblFungi"/>
</dbReference>
<keyword evidence="6" id="KW-0819">tRNA processing</keyword>
<dbReference type="Gene3D" id="3.40.50.620">
    <property type="entry name" value="HUPs"/>
    <property type="match status" value="1"/>
</dbReference>
<dbReference type="Gene3D" id="2.30.30.280">
    <property type="entry name" value="Adenine nucleotide alpha hydrolases-like domains"/>
    <property type="match status" value="1"/>
</dbReference>
<protein>
    <recommendedName>
        <fullName evidence="3">tRNA-5-taurinomethyluridine 2-sulfurtransferase</fullName>
        <ecNumber evidence="3">2.8.1.14</ecNumber>
    </recommendedName>
</protein>
<keyword evidence="5" id="KW-0808">Transferase</keyword>
<dbReference type="NCBIfam" id="TIGR00420">
    <property type="entry name" value="trmU"/>
    <property type="match status" value="1"/>
</dbReference>
<evidence type="ECO:0000313" key="14">
    <source>
        <dbReference type="EMBL" id="EER33284.1"/>
    </source>
</evidence>
<organism evidence="14 15">
    <name type="scientific">Candida tropicalis (strain ATCC MYA-3404 / T1)</name>
    <name type="common">Yeast</name>
    <dbReference type="NCBI Taxonomy" id="294747"/>
    <lineage>
        <taxon>Eukaryota</taxon>
        <taxon>Fungi</taxon>
        <taxon>Dikarya</taxon>
        <taxon>Ascomycota</taxon>
        <taxon>Saccharomycotina</taxon>
        <taxon>Pichiomycetes</taxon>
        <taxon>Debaryomycetaceae</taxon>
        <taxon>Candida/Lodderomyces clade</taxon>
        <taxon>Candida</taxon>
    </lineage>
</organism>
<dbReference type="GO" id="GO:0103016">
    <property type="term" value="F:tRNA-uridine 2-sulfurtransferase activity"/>
    <property type="evidence" value="ECO:0007669"/>
    <property type="project" value="EnsemblFungi"/>
</dbReference>
<evidence type="ECO:0000256" key="4">
    <source>
        <dbReference type="ARBA" id="ARBA00022555"/>
    </source>
</evidence>
<keyword evidence="9" id="KW-0694">RNA-binding</keyword>
<dbReference type="FunFam" id="3.40.50.620:FF:000115">
    <property type="entry name" value="tRNA-specific 2-thiouridylase MnmA"/>
    <property type="match status" value="1"/>
</dbReference>
<keyword evidence="10" id="KW-1015">Disulfide bond</keyword>
<comment type="similarity">
    <text evidence="2">Belongs to the MnmA/TRMU family.</text>
</comment>
<dbReference type="SUPFAM" id="SSF52402">
    <property type="entry name" value="Adenine nucleotide alpha hydrolases-like"/>
    <property type="match status" value="1"/>
</dbReference>
<evidence type="ECO:0000256" key="5">
    <source>
        <dbReference type="ARBA" id="ARBA00022679"/>
    </source>
</evidence>
<keyword evidence="7" id="KW-0547">Nucleotide-binding</keyword>
<keyword evidence="4" id="KW-0820">tRNA-binding</keyword>
<sequence length="426" mass="48562">MTRILRLLRPLRTCVSLVKLPNVSYRSYSTVPSPYYPTRKSYQPSKEPINELPENSYIQPTPGPEDHIIVAMSSGVDSSVCAALFQNYKNVHGIYMANWSQNATCTERDWRDVQKVCQDLNIDCERVNFEHEYWNDVFLPMIEKYERGLTPNPDIGCNKYVKFGKLAEYLEQKYHGKKWWLVTGHYARVMKHNATGEYHLLRGLSSRKDQSYYLSSIPASILSKTILPIGHYTKPEIRELAKKFNLHTASKPDSQGLCFVNPNQSNFRDFLNEYIPANPGDIVTEDGTVWGKHKGLWHATIGQRSTVSMPQGDPKYQGVWFVSEKNIEKNQLVIVKGTDNPKLFKQVVEITDLEWIQPKEKVLAMDNVQFQYHSLTTPVPVKVIKNKGDKLIIELEKPARALAPGQGGILYNGNQVLGGGMINKTL</sequence>
<evidence type="ECO:0000313" key="15">
    <source>
        <dbReference type="Proteomes" id="UP000002037"/>
    </source>
</evidence>
<dbReference type="Pfam" id="PF20259">
    <property type="entry name" value="tRNA_Me_trans_M"/>
    <property type="match status" value="1"/>
</dbReference>
<dbReference type="GO" id="GO:0005739">
    <property type="term" value="C:mitochondrion"/>
    <property type="evidence" value="ECO:0007669"/>
    <property type="project" value="EnsemblFungi"/>
</dbReference>
<dbReference type="Pfam" id="PF20258">
    <property type="entry name" value="tRNA_Me_trans_C"/>
    <property type="match status" value="1"/>
</dbReference>
<evidence type="ECO:0000256" key="3">
    <source>
        <dbReference type="ARBA" id="ARBA00011953"/>
    </source>
</evidence>
<dbReference type="CDD" id="cd01998">
    <property type="entry name" value="MnmA_TRMU-like"/>
    <property type="match status" value="1"/>
</dbReference>
<reference evidence="14 15" key="1">
    <citation type="journal article" date="2009" name="Nature">
        <title>Evolution of pathogenicity and sexual reproduction in eight Candida genomes.</title>
        <authorList>
            <person name="Butler G."/>
            <person name="Rasmussen M.D."/>
            <person name="Lin M.F."/>
            <person name="Santos M.A."/>
            <person name="Sakthikumar S."/>
            <person name="Munro C.A."/>
            <person name="Rheinbay E."/>
            <person name="Grabherr M."/>
            <person name="Forche A."/>
            <person name="Reedy J.L."/>
            <person name="Agrafioti I."/>
            <person name="Arnaud M.B."/>
            <person name="Bates S."/>
            <person name="Brown A.J."/>
            <person name="Brunke S."/>
            <person name="Costanzo M.C."/>
            <person name="Fitzpatrick D.A."/>
            <person name="de Groot P.W."/>
            <person name="Harris D."/>
            <person name="Hoyer L.L."/>
            <person name="Hube B."/>
            <person name="Klis F.M."/>
            <person name="Kodira C."/>
            <person name="Lennard N."/>
            <person name="Logue M.E."/>
            <person name="Martin R."/>
            <person name="Neiman A.M."/>
            <person name="Nikolaou E."/>
            <person name="Quail M.A."/>
            <person name="Quinn J."/>
            <person name="Santos M.C."/>
            <person name="Schmitzberger F.F."/>
            <person name="Sherlock G."/>
            <person name="Shah P."/>
            <person name="Silverstein K.A."/>
            <person name="Skrzypek M.S."/>
            <person name="Soll D."/>
            <person name="Staggs R."/>
            <person name="Stansfield I."/>
            <person name="Stumpf M.P."/>
            <person name="Sudbery P.E."/>
            <person name="Srikantha T."/>
            <person name="Zeng Q."/>
            <person name="Berman J."/>
            <person name="Berriman M."/>
            <person name="Heitman J."/>
            <person name="Gow N.A."/>
            <person name="Lorenz M.C."/>
            <person name="Birren B.W."/>
            <person name="Kellis M."/>
            <person name="Cuomo C.A."/>
        </authorList>
    </citation>
    <scope>NUCLEOTIDE SEQUENCE [LARGE SCALE GENOMIC DNA]</scope>
    <source>
        <strain evidence="15">ATCC MYA-3404 / T1</strain>
    </source>
</reference>
<proteinExistence type="inferred from homology"/>